<reference evidence="9 10" key="1">
    <citation type="journal article" date="2007" name="Appl. Environ. Microbiol.">
        <title>Genome sequence of the cellulolytic gliding bacterium Cytophaga hutchinsonii.</title>
        <authorList>
            <person name="Xie G."/>
            <person name="Bruce D.C."/>
            <person name="Challacombe J.F."/>
            <person name="Chertkov O."/>
            <person name="Detter J.C."/>
            <person name="Gilna P."/>
            <person name="Han C.S."/>
            <person name="Lucas S."/>
            <person name="Misra M."/>
            <person name="Myers G.L."/>
            <person name="Richardson P."/>
            <person name="Tapia R."/>
            <person name="Thayer N."/>
            <person name="Thompson L.S."/>
            <person name="Brettin T.S."/>
            <person name="Henrissat B."/>
            <person name="Wilson D.B."/>
            <person name="McBride M.J."/>
        </authorList>
    </citation>
    <scope>NUCLEOTIDE SEQUENCE [LARGE SCALE GENOMIC DNA]</scope>
    <source>
        <strain evidence="10">ATCC 33406 / DSM 1761 / CIP 103989 / NBRC 15051 / NCIMB 9469 / D465</strain>
    </source>
</reference>
<dbReference type="PANTHER" id="PTHR33507:SF3">
    <property type="entry name" value="INNER MEMBRANE PROTEIN YBBJ"/>
    <property type="match status" value="1"/>
</dbReference>
<dbReference type="PANTHER" id="PTHR33507">
    <property type="entry name" value="INNER MEMBRANE PROTEIN YBBJ"/>
    <property type="match status" value="1"/>
</dbReference>
<feature type="transmembrane region" description="Helical" evidence="5">
    <location>
        <begin position="211"/>
        <end position="231"/>
    </location>
</feature>
<keyword evidence="4 5" id="KW-0472">Membrane</keyword>
<keyword evidence="2 5" id="KW-0812">Transmembrane</keyword>
<feature type="transmembrane region" description="Helical" evidence="5">
    <location>
        <begin position="237"/>
        <end position="255"/>
    </location>
</feature>
<dbReference type="Gene3D" id="3.90.226.10">
    <property type="entry name" value="2-enoyl-CoA Hydratase, Chain A, domain 1"/>
    <property type="match status" value="1"/>
</dbReference>
<dbReference type="Gene3D" id="2.40.50.140">
    <property type="entry name" value="Nucleic acid-binding proteins"/>
    <property type="match status" value="1"/>
</dbReference>
<dbReference type="KEGG" id="chu:CHU_2844"/>
<dbReference type="InterPro" id="IPR056739">
    <property type="entry name" value="NfeD_membrane"/>
</dbReference>
<evidence type="ECO:0000259" key="6">
    <source>
        <dbReference type="Pfam" id="PF01957"/>
    </source>
</evidence>
<evidence type="ECO:0000259" key="7">
    <source>
        <dbReference type="Pfam" id="PF24961"/>
    </source>
</evidence>
<evidence type="ECO:0000256" key="3">
    <source>
        <dbReference type="ARBA" id="ARBA00022989"/>
    </source>
</evidence>
<dbReference type="EMBL" id="CP000383">
    <property type="protein sequence ID" value="ABG60092.1"/>
    <property type="molecule type" value="Genomic_DNA"/>
</dbReference>
<dbReference type="Pfam" id="PF24961">
    <property type="entry name" value="NfeD_membrane"/>
    <property type="match status" value="1"/>
</dbReference>
<dbReference type="SUPFAM" id="SSF141322">
    <property type="entry name" value="NfeD domain-like"/>
    <property type="match status" value="1"/>
</dbReference>
<feature type="transmembrane region" description="Helical" evidence="5">
    <location>
        <begin position="295"/>
        <end position="316"/>
    </location>
</feature>
<dbReference type="InterPro" id="IPR012340">
    <property type="entry name" value="NA-bd_OB-fold"/>
</dbReference>
<sequence>MSHFVELGLQAATRDSADYIILDMDTYGGALLDADKIRMALLKYPKPVYVYINKNAASAGALISIACDSIYMDAGSIIGAATVVDGEGKPAPDKYQSDMRAMMRTTAETNHRNPVFAENMVGKAVGADSLTVGNVTTFTTSEAIKNGYCEAEIHSLEELYTYLHLHHAAITHFELSTTDQIVNFFMNPALRGLLLLLIIGGIYFELQTPGIGVALFAALVGIALYFIPSYLNGLAENWEILIFFIGAVLLILEITVIPGFGLAGLSGLVLIVSSLILVGLNNDTFDFTFVPESDIYITSATVLAAFTAGTVLAFAAGNRFMKSALFNKISLQDTFQSSDGFTSNFHTEVLTGKQGTSYSVLRPSGKILLDGNVYDAYTRGEYVEANKAVEVIEQVGSSLKVKEIHVQ</sequence>
<feature type="transmembrane region" description="Helical" evidence="5">
    <location>
        <begin position="262"/>
        <end position="280"/>
    </location>
</feature>
<keyword evidence="9" id="KW-0645">Protease</keyword>
<keyword evidence="10" id="KW-1185">Reference proteome</keyword>
<feature type="domain" description="NfeD integral membrane" evidence="7">
    <location>
        <begin position="191"/>
        <end position="312"/>
    </location>
</feature>
<keyword evidence="9" id="KW-0378">Hydrolase</keyword>
<name>A0A6N4SUF1_CYTH3</name>
<dbReference type="InterPro" id="IPR029045">
    <property type="entry name" value="ClpP/crotonase-like_dom_sf"/>
</dbReference>
<evidence type="ECO:0000259" key="8">
    <source>
        <dbReference type="Pfam" id="PF25145"/>
    </source>
</evidence>
<feature type="domain" description="NfeD1b N-terminal" evidence="8">
    <location>
        <begin position="2"/>
        <end position="172"/>
    </location>
</feature>
<feature type="transmembrane region" description="Helical" evidence="5">
    <location>
        <begin position="184"/>
        <end position="204"/>
    </location>
</feature>
<evidence type="ECO:0000313" key="9">
    <source>
        <dbReference type="EMBL" id="ABG60092.1"/>
    </source>
</evidence>
<proteinExistence type="predicted"/>
<dbReference type="GO" id="GO:0008233">
    <property type="term" value="F:peptidase activity"/>
    <property type="evidence" value="ECO:0007669"/>
    <property type="project" value="UniProtKB-KW"/>
</dbReference>
<gene>
    <name evidence="9" type="ordered locus">CHU_2844</name>
</gene>
<comment type="subcellular location">
    <subcellularLocation>
        <location evidence="1">Membrane</location>
        <topology evidence="1">Multi-pass membrane protein</topology>
    </subcellularLocation>
</comment>
<dbReference type="Pfam" id="PF25145">
    <property type="entry name" value="NfeD1b_N"/>
    <property type="match status" value="1"/>
</dbReference>
<dbReference type="InterPro" id="IPR002810">
    <property type="entry name" value="NfeD-like_C"/>
</dbReference>
<accession>A0A6N4SUF1</accession>
<protein>
    <submittedName>
        <fullName evidence="9">Serine protease, ClpP class</fullName>
    </submittedName>
</protein>
<dbReference type="GO" id="GO:0005886">
    <property type="term" value="C:plasma membrane"/>
    <property type="evidence" value="ECO:0007669"/>
    <property type="project" value="TreeGrafter"/>
</dbReference>
<keyword evidence="3 5" id="KW-1133">Transmembrane helix</keyword>
<dbReference type="SUPFAM" id="SSF52096">
    <property type="entry name" value="ClpP/crotonase"/>
    <property type="match status" value="1"/>
</dbReference>
<dbReference type="CDD" id="cd07021">
    <property type="entry name" value="Clp_protease_NfeD_like"/>
    <property type="match status" value="1"/>
</dbReference>
<dbReference type="GO" id="GO:0006508">
    <property type="term" value="P:proteolysis"/>
    <property type="evidence" value="ECO:0007669"/>
    <property type="project" value="UniProtKB-KW"/>
</dbReference>
<organism evidence="9 10">
    <name type="scientific">Cytophaga hutchinsonii (strain ATCC 33406 / DSM 1761 / CIP 103989 / NBRC 15051 / NCIMB 9469 / D465)</name>
    <dbReference type="NCBI Taxonomy" id="269798"/>
    <lineage>
        <taxon>Bacteria</taxon>
        <taxon>Pseudomonadati</taxon>
        <taxon>Bacteroidota</taxon>
        <taxon>Cytophagia</taxon>
        <taxon>Cytophagales</taxon>
        <taxon>Cytophagaceae</taxon>
        <taxon>Cytophaga</taxon>
    </lineage>
</organism>
<dbReference type="InterPro" id="IPR052165">
    <property type="entry name" value="Membrane_assoc_protease"/>
</dbReference>
<dbReference type="Proteomes" id="UP000001822">
    <property type="component" value="Chromosome"/>
</dbReference>
<feature type="domain" description="NfeD-like C-terminal" evidence="6">
    <location>
        <begin position="349"/>
        <end position="402"/>
    </location>
</feature>
<evidence type="ECO:0000256" key="2">
    <source>
        <dbReference type="ARBA" id="ARBA00022692"/>
    </source>
</evidence>
<dbReference type="InterPro" id="IPR056738">
    <property type="entry name" value="NfeD1b_N"/>
</dbReference>
<evidence type="ECO:0000313" key="10">
    <source>
        <dbReference type="Proteomes" id="UP000001822"/>
    </source>
</evidence>
<dbReference type="AlphaFoldDB" id="A0A6N4SUF1"/>
<evidence type="ECO:0000256" key="5">
    <source>
        <dbReference type="SAM" id="Phobius"/>
    </source>
</evidence>
<dbReference type="Pfam" id="PF01957">
    <property type="entry name" value="NfeD"/>
    <property type="match status" value="1"/>
</dbReference>
<evidence type="ECO:0000256" key="1">
    <source>
        <dbReference type="ARBA" id="ARBA00004141"/>
    </source>
</evidence>
<evidence type="ECO:0000256" key="4">
    <source>
        <dbReference type="ARBA" id="ARBA00023136"/>
    </source>
</evidence>